<protein>
    <submittedName>
        <fullName evidence="9">Uncharacterized protein</fullName>
    </submittedName>
</protein>
<evidence type="ECO:0000256" key="4">
    <source>
        <dbReference type="ARBA" id="ARBA00022692"/>
    </source>
</evidence>
<dbReference type="AlphaFoldDB" id="A0ABD2HUF7"/>
<evidence type="ECO:0000313" key="10">
    <source>
        <dbReference type="Proteomes" id="UP001620626"/>
    </source>
</evidence>
<accession>A0ABD2HUF7</accession>
<dbReference type="PANTHER" id="PTHR43829:SF5">
    <property type="entry name" value="AQUAPORIN-9"/>
    <property type="match status" value="1"/>
</dbReference>
<feature type="transmembrane region" description="Helical" evidence="8">
    <location>
        <begin position="279"/>
        <end position="302"/>
    </location>
</feature>
<dbReference type="PRINTS" id="PR00783">
    <property type="entry name" value="MINTRINSICP"/>
</dbReference>
<evidence type="ECO:0000256" key="6">
    <source>
        <dbReference type="ARBA" id="ARBA00023136"/>
    </source>
</evidence>
<comment type="function">
    <text evidence="7">Aquaglyceroporin that may modulate the water content and osmolytes during anhydrobiosis.</text>
</comment>
<comment type="similarity">
    <text evidence="2">Belongs to the MIP/aquaporin (TC 1.A.8) family.</text>
</comment>
<evidence type="ECO:0000256" key="7">
    <source>
        <dbReference type="ARBA" id="ARBA00045280"/>
    </source>
</evidence>
<evidence type="ECO:0000256" key="8">
    <source>
        <dbReference type="SAM" id="Phobius"/>
    </source>
</evidence>
<keyword evidence="10" id="KW-1185">Reference proteome</keyword>
<dbReference type="InterPro" id="IPR023271">
    <property type="entry name" value="Aquaporin-like"/>
</dbReference>
<proteinExistence type="inferred from homology"/>
<evidence type="ECO:0000256" key="2">
    <source>
        <dbReference type="ARBA" id="ARBA00006175"/>
    </source>
</evidence>
<dbReference type="PANTHER" id="PTHR43829">
    <property type="entry name" value="AQUAPORIN OR AQUAGLYCEROPORIN RELATED"/>
    <property type="match status" value="1"/>
</dbReference>
<dbReference type="EMBL" id="JBICBT010001382">
    <property type="protein sequence ID" value="KAL3070201.1"/>
    <property type="molecule type" value="Genomic_DNA"/>
</dbReference>
<name>A0ABD2HUF7_9BILA</name>
<evidence type="ECO:0000256" key="3">
    <source>
        <dbReference type="ARBA" id="ARBA00022448"/>
    </source>
</evidence>
<comment type="caution">
    <text evidence="9">The sequence shown here is derived from an EMBL/GenBank/DDBJ whole genome shotgun (WGS) entry which is preliminary data.</text>
</comment>
<dbReference type="SUPFAM" id="SSF81338">
    <property type="entry name" value="Aquaporin-like"/>
    <property type="match status" value="1"/>
</dbReference>
<reference evidence="9 10" key="1">
    <citation type="submission" date="2024-10" db="EMBL/GenBank/DDBJ databases">
        <authorList>
            <person name="Kim D."/>
        </authorList>
    </citation>
    <scope>NUCLEOTIDE SEQUENCE [LARGE SCALE GENOMIC DNA]</scope>
    <source>
        <strain evidence="9">BH-2024</strain>
    </source>
</reference>
<dbReference type="Pfam" id="PF00230">
    <property type="entry name" value="MIP"/>
    <property type="match status" value="1"/>
</dbReference>
<dbReference type="InterPro" id="IPR000425">
    <property type="entry name" value="MIP"/>
</dbReference>
<keyword evidence="3" id="KW-0813">Transport</keyword>
<dbReference type="Proteomes" id="UP001620626">
    <property type="component" value="Unassembled WGS sequence"/>
</dbReference>
<keyword evidence="5 8" id="KW-1133">Transmembrane helix</keyword>
<keyword evidence="4 8" id="KW-0812">Transmembrane</keyword>
<dbReference type="GO" id="GO:0016020">
    <property type="term" value="C:membrane"/>
    <property type="evidence" value="ECO:0007669"/>
    <property type="project" value="UniProtKB-SubCell"/>
</dbReference>
<evidence type="ECO:0000256" key="5">
    <source>
        <dbReference type="ARBA" id="ARBA00022989"/>
    </source>
</evidence>
<evidence type="ECO:0000313" key="9">
    <source>
        <dbReference type="EMBL" id="KAL3070201.1"/>
    </source>
</evidence>
<feature type="transmembrane region" description="Helical" evidence="8">
    <location>
        <begin position="449"/>
        <end position="469"/>
    </location>
</feature>
<feature type="transmembrane region" description="Helical" evidence="8">
    <location>
        <begin position="314"/>
        <end position="336"/>
    </location>
</feature>
<dbReference type="PROSITE" id="PS00221">
    <property type="entry name" value="MIP"/>
    <property type="match status" value="1"/>
</dbReference>
<dbReference type="InterPro" id="IPR050363">
    <property type="entry name" value="MIP/Aquaporin"/>
</dbReference>
<organism evidence="9 10">
    <name type="scientific">Heterodera trifolii</name>
    <dbReference type="NCBI Taxonomy" id="157864"/>
    <lineage>
        <taxon>Eukaryota</taxon>
        <taxon>Metazoa</taxon>
        <taxon>Ecdysozoa</taxon>
        <taxon>Nematoda</taxon>
        <taxon>Chromadorea</taxon>
        <taxon>Rhabditida</taxon>
        <taxon>Tylenchina</taxon>
        <taxon>Tylenchomorpha</taxon>
        <taxon>Tylenchoidea</taxon>
        <taxon>Heteroderidae</taxon>
        <taxon>Heteroderinae</taxon>
        <taxon>Heterodera</taxon>
    </lineage>
</organism>
<comment type="subcellular location">
    <subcellularLocation>
        <location evidence="1">Membrane</location>
        <topology evidence="1">Multi-pass membrane protein</topology>
    </subcellularLocation>
</comment>
<dbReference type="Gene3D" id="1.20.1080.10">
    <property type="entry name" value="Glycerol uptake facilitator protein"/>
    <property type="match status" value="1"/>
</dbReference>
<feature type="transmembrane region" description="Helical" evidence="8">
    <location>
        <begin position="418"/>
        <end position="437"/>
    </location>
</feature>
<dbReference type="InterPro" id="IPR022357">
    <property type="entry name" value="MIP_CS"/>
</dbReference>
<feature type="transmembrane region" description="Helical" evidence="8">
    <location>
        <begin position="356"/>
        <end position="381"/>
    </location>
</feature>
<dbReference type="GO" id="GO:0055085">
    <property type="term" value="P:transmembrane transport"/>
    <property type="evidence" value="ECO:0007669"/>
    <property type="project" value="UniProtKB-ARBA"/>
</dbReference>
<gene>
    <name evidence="9" type="ORF">niasHT_030991</name>
</gene>
<evidence type="ECO:0000256" key="1">
    <source>
        <dbReference type="ARBA" id="ARBA00004141"/>
    </source>
</evidence>
<sequence>MSDTPKEAERAMEKEIFISGDGWLAVFDLLAPSQLGLGIAMISHRFDFFVDKHFKARKWALKFIGIRSKIGGNGTKEMKIVNEPIGTDDGKPMPIPLIQLPRKVIGFERIDISFIDRNAITFLHHFRQLFASRPINLLINTHNDRIAEFLLRNIWPMFGKNIPVFGLSDTIFRRLRQLVPSILNDLPLLRVVDLWTVNLCTFNEFPADDNANASDGQALLKWLFTPRPDNMPKVLKCPLDLDDWILESKLEVFKARMAPFSLSPVDRMRQSVFRVRSRLAVNLLSEGLATFLLLLVGNGIGAQHILGGGKLNNYMQVCFGWGMLIALLVFATYHTSGGHLNPAVSLAFVSLGKLPFAHFLLYSLVQTVGAFFGSALCFHLYRESFEKFDAGIRTVGGPSGTGAIFCSFPDEHIGHYTAFVDEIVGTALLLFFVNALVDPRNQVPKWVQPIGFGLTVFLINSSFGMNVGSPINPARDFGPRLFLLFAGYGWEAIAWHSYYFWIPIIAPFVGALIGTWLYQFMIGLHVPDDDAAQMVPTKAGEKANDFEFNPLNGPSD</sequence>
<dbReference type="CDD" id="cd00333">
    <property type="entry name" value="MIP"/>
    <property type="match status" value="1"/>
</dbReference>
<keyword evidence="6 8" id="KW-0472">Membrane</keyword>